<proteinExistence type="predicted"/>
<sequence length="530" mass="57422">MTVRLIMSGAGVGQELAAEFGPLPPSFLPVGVQRLYELQLQSLEGAGPVHLVLPETFAVPEHDAARLAELGVEIVPIPEGLRLGEAVVYALNAIGAGDVPVHLLHGDTLIPHPPVAEHDLIVGGPRANEYAWAEVEADETGRIRALANTPAGEDGHEGWPIAAGYFAFASGLELLRSLTRQRGDFLAGVNHYLASREVRLVAAADWLDFGHLTTFFQSRLAVTTARAFNTVRIDGLTARKSSDDTAKMRAEAHWLQAAPPSVQIYTARLLGFGLEQGRTYYDTEYEFLPVLSELFVYGAVGRKPWLRILASCEDFLGALAATRGDASGDQALGALAADKTLARLETFARATGEAVTRPLRYNGRPCPSLVEIAERLVPAMHLTSGRFDCAMHGDFCFSNVLYDSRVRRIKAIDPRGLVGETPTLFGDIRYDLAKLAHSVVGRYDQIVAGRYRLTADGDDCALEFDPVACQPWLEAALGDLAVDGVGGLSEPVRAVTASLFLSMLPLHADRPDRQQAFVANALRLWRELDA</sequence>
<dbReference type="InterPro" id="IPR011009">
    <property type="entry name" value="Kinase-like_dom_sf"/>
</dbReference>
<dbReference type="OrthoDB" id="9814110at2"/>
<organism evidence="2 3">
    <name type="scientific">Phenylobacterium hankyongense</name>
    <dbReference type="NCBI Taxonomy" id="1813876"/>
    <lineage>
        <taxon>Bacteria</taxon>
        <taxon>Pseudomonadati</taxon>
        <taxon>Pseudomonadota</taxon>
        <taxon>Alphaproteobacteria</taxon>
        <taxon>Caulobacterales</taxon>
        <taxon>Caulobacteraceae</taxon>
        <taxon>Phenylobacterium</taxon>
    </lineage>
</organism>
<dbReference type="Pfam" id="PF01636">
    <property type="entry name" value="APH"/>
    <property type="match status" value="1"/>
</dbReference>
<feature type="domain" description="Aminoglycoside phosphotransferase" evidence="1">
    <location>
        <begin position="241"/>
        <end position="444"/>
    </location>
</feature>
<dbReference type="AlphaFoldDB" id="A0A328AV15"/>
<keyword evidence="3" id="KW-1185">Reference proteome</keyword>
<gene>
    <name evidence="2" type="ORF">DJ021_00965</name>
</gene>
<dbReference type="Proteomes" id="UP000249842">
    <property type="component" value="Unassembled WGS sequence"/>
</dbReference>
<evidence type="ECO:0000313" key="3">
    <source>
        <dbReference type="Proteomes" id="UP000249842"/>
    </source>
</evidence>
<dbReference type="InterPro" id="IPR002575">
    <property type="entry name" value="Aminoglycoside_PTrfase"/>
</dbReference>
<accession>A0A328AV15</accession>
<dbReference type="SUPFAM" id="SSF56112">
    <property type="entry name" value="Protein kinase-like (PK-like)"/>
    <property type="match status" value="1"/>
</dbReference>
<comment type="caution">
    <text evidence="2">The sequence shown here is derived from an EMBL/GenBank/DDBJ whole genome shotgun (WGS) entry which is preliminary data.</text>
</comment>
<protein>
    <submittedName>
        <fullName evidence="2">Capsular biosynthesis protein</fullName>
    </submittedName>
</protein>
<dbReference type="RefSeq" id="WP_111455739.1">
    <property type="nucleotide sequence ID" value="NZ_QFYP01000001.1"/>
</dbReference>
<dbReference type="InterPro" id="IPR029044">
    <property type="entry name" value="Nucleotide-diphossugar_trans"/>
</dbReference>
<name>A0A328AV15_9CAUL</name>
<evidence type="ECO:0000313" key="2">
    <source>
        <dbReference type="EMBL" id="RAK58467.1"/>
    </source>
</evidence>
<reference evidence="3" key="1">
    <citation type="submission" date="2018-05" db="EMBL/GenBank/DDBJ databases">
        <authorList>
            <person name="Li X."/>
        </authorList>
    </citation>
    <scope>NUCLEOTIDE SEQUENCE [LARGE SCALE GENOMIC DNA]</scope>
    <source>
        <strain evidence="3">HKS-05</strain>
    </source>
</reference>
<dbReference type="Gene3D" id="3.90.550.10">
    <property type="entry name" value="Spore Coat Polysaccharide Biosynthesis Protein SpsA, Chain A"/>
    <property type="match status" value="1"/>
</dbReference>
<dbReference type="SUPFAM" id="SSF53448">
    <property type="entry name" value="Nucleotide-diphospho-sugar transferases"/>
    <property type="match status" value="1"/>
</dbReference>
<evidence type="ECO:0000259" key="1">
    <source>
        <dbReference type="Pfam" id="PF01636"/>
    </source>
</evidence>
<dbReference type="EMBL" id="QFYP01000001">
    <property type="protein sequence ID" value="RAK58467.1"/>
    <property type="molecule type" value="Genomic_DNA"/>
</dbReference>